<accession>A0A9N9JPG6</accession>
<proteinExistence type="predicted"/>
<name>A0A9N9JPG6_9GLOM</name>
<dbReference type="Proteomes" id="UP000789405">
    <property type="component" value="Unassembled WGS sequence"/>
</dbReference>
<sequence>PDIYQASIYTSITQKQKYAYGFGMAKDKLKFALDNRITINITRIKNLKKLKHKEYSKILKPIPSVQDLNTGQLNKKQNIKESLKKYNEA</sequence>
<organism evidence="1 2">
    <name type="scientific">Dentiscutata erythropus</name>
    <dbReference type="NCBI Taxonomy" id="1348616"/>
    <lineage>
        <taxon>Eukaryota</taxon>
        <taxon>Fungi</taxon>
        <taxon>Fungi incertae sedis</taxon>
        <taxon>Mucoromycota</taxon>
        <taxon>Glomeromycotina</taxon>
        <taxon>Glomeromycetes</taxon>
        <taxon>Diversisporales</taxon>
        <taxon>Gigasporaceae</taxon>
        <taxon>Dentiscutata</taxon>
    </lineage>
</organism>
<feature type="non-terminal residue" evidence="1">
    <location>
        <position position="89"/>
    </location>
</feature>
<dbReference type="AlphaFoldDB" id="A0A9N9JPG6"/>
<protein>
    <submittedName>
        <fullName evidence="1">1584_t:CDS:1</fullName>
    </submittedName>
</protein>
<keyword evidence="2" id="KW-1185">Reference proteome</keyword>
<evidence type="ECO:0000313" key="2">
    <source>
        <dbReference type="Proteomes" id="UP000789405"/>
    </source>
</evidence>
<comment type="caution">
    <text evidence="1">The sequence shown here is derived from an EMBL/GenBank/DDBJ whole genome shotgun (WGS) entry which is preliminary data.</text>
</comment>
<dbReference type="EMBL" id="CAJVPY010025312">
    <property type="protein sequence ID" value="CAG8788046.1"/>
    <property type="molecule type" value="Genomic_DNA"/>
</dbReference>
<feature type="non-terminal residue" evidence="1">
    <location>
        <position position="1"/>
    </location>
</feature>
<reference evidence="1" key="1">
    <citation type="submission" date="2021-06" db="EMBL/GenBank/DDBJ databases">
        <authorList>
            <person name="Kallberg Y."/>
            <person name="Tangrot J."/>
            <person name="Rosling A."/>
        </authorList>
    </citation>
    <scope>NUCLEOTIDE SEQUENCE</scope>
    <source>
        <strain evidence="1">MA453B</strain>
    </source>
</reference>
<gene>
    <name evidence="1" type="ORF">DERYTH_LOCUS20820</name>
</gene>
<dbReference type="OrthoDB" id="420380at2759"/>
<evidence type="ECO:0000313" key="1">
    <source>
        <dbReference type="EMBL" id="CAG8788046.1"/>
    </source>
</evidence>